<feature type="compositionally biased region" description="Low complexity" evidence="1">
    <location>
        <begin position="230"/>
        <end position="240"/>
    </location>
</feature>
<name>A0A225X418_9STRA</name>
<feature type="region of interest" description="Disordered" evidence="1">
    <location>
        <begin position="281"/>
        <end position="306"/>
    </location>
</feature>
<evidence type="ECO:0000256" key="1">
    <source>
        <dbReference type="SAM" id="MobiDB-lite"/>
    </source>
</evidence>
<accession>A0A225X418</accession>
<reference evidence="3" key="1">
    <citation type="submission" date="2017-03" db="EMBL/GenBank/DDBJ databases">
        <title>Phytopthora megakarya and P. palmivora, two closely related causual agents of cacao black pod achieved similar genome size and gene model numbers by different mechanisms.</title>
        <authorList>
            <person name="Ali S."/>
            <person name="Shao J."/>
            <person name="Larry D.J."/>
            <person name="Kronmiller B."/>
            <person name="Shen D."/>
            <person name="Strem M.D."/>
            <person name="Melnick R.L."/>
            <person name="Guiltinan M.J."/>
            <person name="Tyler B.M."/>
            <person name="Meinhardt L.W."/>
            <person name="Bailey B.A."/>
        </authorList>
    </citation>
    <scope>NUCLEOTIDE SEQUENCE [LARGE SCALE GENOMIC DNA]</scope>
    <source>
        <strain evidence="3">zdho120</strain>
    </source>
</reference>
<dbReference type="GO" id="GO:0005840">
    <property type="term" value="C:ribosome"/>
    <property type="evidence" value="ECO:0007669"/>
    <property type="project" value="UniProtKB-KW"/>
</dbReference>
<organism evidence="2 3">
    <name type="scientific">Phytophthora megakarya</name>
    <dbReference type="NCBI Taxonomy" id="4795"/>
    <lineage>
        <taxon>Eukaryota</taxon>
        <taxon>Sar</taxon>
        <taxon>Stramenopiles</taxon>
        <taxon>Oomycota</taxon>
        <taxon>Peronosporomycetes</taxon>
        <taxon>Peronosporales</taxon>
        <taxon>Peronosporaceae</taxon>
        <taxon>Phytophthora</taxon>
    </lineage>
</organism>
<proteinExistence type="predicted"/>
<keyword evidence="3" id="KW-1185">Reference proteome</keyword>
<feature type="compositionally biased region" description="Low complexity" evidence="1">
    <location>
        <begin position="176"/>
        <end position="195"/>
    </location>
</feature>
<dbReference type="Proteomes" id="UP000198211">
    <property type="component" value="Unassembled WGS sequence"/>
</dbReference>
<keyword evidence="2" id="KW-0687">Ribonucleoprotein</keyword>
<sequence>MATSTGTGEATITFHNESWTAEGARMLLEVDEGWVGFRNDASWSWHEETYGVFSAICREREWHCNSKAACFAMLHALRTGAISMQLSKATRSSDGHSQWTLTEMRELGNHMRRVVDGKRPTAPWEVQMAMWVELMKDRDAKYGLKDRTVEDFARRAGKYVPDAILLQIDPSMTFGKTAPTKTTPNTTPTPVAQNTSKPATKIASNTTSKPVVQATSKPVTKPKTTPPKPTKTLAQTTPKPVAKTASNPVTKAVTKTTNKTTSMPVTKTTNKTTSMLVTKTTTKTTNTTQPVSKTPSKPLTSTMPEPVTKAASETTLAKTVVPVSKTASKPLTRTTSEPPTKAASKTTLAKTTRPAPKTASKPLAQTIPKPVVPKPVASTRRTRSSPNPEPEQRPIMVTRGQSAVTTDIYDSDDEPLVTLIRGRNSRKKTPTRTNTLSTRPMKRRRKKSVESDEDGSYHDPVSEDDDRAIHLLKRLQAKENYCPNDSLNERHLLHILLLDWIQQKHDLLFPKT</sequence>
<keyword evidence="2" id="KW-0689">Ribosomal protein</keyword>
<dbReference type="STRING" id="4795.A0A225X418"/>
<feature type="compositionally biased region" description="Polar residues" evidence="1">
    <location>
        <begin position="196"/>
        <end position="216"/>
    </location>
</feature>
<feature type="region of interest" description="Disordered" evidence="1">
    <location>
        <begin position="175"/>
        <end position="248"/>
    </location>
</feature>
<feature type="compositionally biased region" description="Low complexity" evidence="1">
    <location>
        <begin position="340"/>
        <end position="352"/>
    </location>
</feature>
<dbReference type="EMBL" id="NBNE01000029">
    <property type="protein sequence ID" value="OWZ24087.1"/>
    <property type="molecule type" value="Genomic_DNA"/>
</dbReference>
<protein>
    <submittedName>
        <fullName evidence="2">50S ribosomal protein L1</fullName>
    </submittedName>
</protein>
<feature type="compositionally biased region" description="Polar residues" evidence="1">
    <location>
        <begin position="325"/>
        <end position="338"/>
    </location>
</feature>
<feature type="region of interest" description="Disordered" evidence="1">
    <location>
        <begin position="324"/>
        <end position="463"/>
    </location>
</feature>
<feature type="compositionally biased region" description="Low complexity" evidence="1">
    <location>
        <begin position="281"/>
        <end position="294"/>
    </location>
</feature>
<gene>
    <name evidence="2" type="ORF">PHMEG_000936</name>
</gene>
<evidence type="ECO:0000313" key="3">
    <source>
        <dbReference type="Proteomes" id="UP000198211"/>
    </source>
</evidence>
<dbReference type="AlphaFoldDB" id="A0A225X418"/>
<comment type="caution">
    <text evidence="2">The sequence shown here is derived from an EMBL/GenBank/DDBJ whole genome shotgun (WGS) entry which is preliminary data.</text>
</comment>
<dbReference type="OrthoDB" id="155570at2759"/>
<evidence type="ECO:0000313" key="2">
    <source>
        <dbReference type="EMBL" id="OWZ24087.1"/>
    </source>
</evidence>